<dbReference type="EMBL" id="CAIX01000029">
    <property type="protein sequence ID" value="CCI42106.1"/>
    <property type="molecule type" value="Genomic_DNA"/>
</dbReference>
<dbReference type="InParanoid" id="A0A024G705"/>
<dbReference type="SUPFAM" id="SSF57850">
    <property type="entry name" value="RING/U-box"/>
    <property type="match status" value="1"/>
</dbReference>
<dbReference type="GO" id="GO:0005737">
    <property type="term" value="C:cytoplasm"/>
    <property type="evidence" value="ECO:0007669"/>
    <property type="project" value="TreeGrafter"/>
</dbReference>
<dbReference type="PROSITE" id="PS50089">
    <property type="entry name" value="ZF_RING_2"/>
    <property type="match status" value="1"/>
</dbReference>
<organism evidence="8 9">
    <name type="scientific">Albugo candida</name>
    <dbReference type="NCBI Taxonomy" id="65357"/>
    <lineage>
        <taxon>Eukaryota</taxon>
        <taxon>Sar</taxon>
        <taxon>Stramenopiles</taxon>
        <taxon>Oomycota</taxon>
        <taxon>Peronosporomycetes</taxon>
        <taxon>Albuginales</taxon>
        <taxon>Albuginaceae</taxon>
        <taxon>Albugo</taxon>
    </lineage>
</organism>
<evidence type="ECO:0000256" key="4">
    <source>
        <dbReference type="ARBA" id="ARBA00022833"/>
    </source>
</evidence>
<keyword evidence="1" id="KW-0808">Transferase</keyword>
<dbReference type="Proteomes" id="UP000053237">
    <property type="component" value="Unassembled WGS sequence"/>
</dbReference>
<protein>
    <recommendedName>
        <fullName evidence="7">RING-type domain-containing protein</fullName>
    </recommendedName>
</protein>
<dbReference type="PANTHER" id="PTHR15710:SF243">
    <property type="entry name" value="E3 UBIQUITIN-PROTEIN LIGASE PRAJA-2 ISOFORM X1"/>
    <property type="match status" value="1"/>
</dbReference>
<sequence>MINKELAFRQEDLPQGLIDRRDGSNQPADSNLENMSTSDLSFPNTNSVDRQTASSQTTGESQNAPSQMESENDRGRNVITAEMLAQRLLSGGNRSGRILNANGNPIEVFVSDGNMEDVSALWNPLSQLLNLPLRGIHGNPGDYVVGNLSTVINQLMQNDSNRHGTPPAAKEAIEKLPMLAITQEDININPECAVCKDEFNLAEEARRMPCTHTFHPDCILPWLKQHNSCPICRYELPTDDADYERQRTPSNQENGTRS</sequence>
<dbReference type="GO" id="GO:0008270">
    <property type="term" value="F:zinc ion binding"/>
    <property type="evidence" value="ECO:0007669"/>
    <property type="project" value="UniProtKB-KW"/>
</dbReference>
<evidence type="ECO:0000256" key="2">
    <source>
        <dbReference type="ARBA" id="ARBA00022723"/>
    </source>
</evidence>
<evidence type="ECO:0000256" key="3">
    <source>
        <dbReference type="ARBA" id="ARBA00022771"/>
    </source>
</evidence>
<dbReference type="PANTHER" id="PTHR15710">
    <property type="entry name" value="E3 UBIQUITIN-PROTEIN LIGASE PRAJA"/>
    <property type="match status" value="1"/>
</dbReference>
<comment type="caution">
    <text evidence="8">The sequence shown here is derived from an EMBL/GenBank/DDBJ whole genome shotgun (WGS) entry which is preliminary data.</text>
</comment>
<dbReference type="STRING" id="65357.A0A024G705"/>
<evidence type="ECO:0000313" key="8">
    <source>
        <dbReference type="EMBL" id="CCI42106.1"/>
    </source>
</evidence>
<dbReference type="Gene3D" id="3.30.40.10">
    <property type="entry name" value="Zinc/RING finger domain, C3HC4 (zinc finger)"/>
    <property type="match status" value="1"/>
</dbReference>
<feature type="domain" description="RING-type" evidence="7">
    <location>
        <begin position="192"/>
        <end position="233"/>
    </location>
</feature>
<dbReference type="InterPro" id="IPR001841">
    <property type="entry name" value="Znf_RING"/>
</dbReference>
<evidence type="ECO:0000256" key="1">
    <source>
        <dbReference type="ARBA" id="ARBA00022679"/>
    </source>
</evidence>
<keyword evidence="3 5" id="KW-0863">Zinc-finger</keyword>
<dbReference type="CDD" id="cd16667">
    <property type="entry name" value="RING-H2_RNF126-like"/>
    <property type="match status" value="1"/>
</dbReference>
<gene>
    <name evidence="8" type="ORF">BN9_028900</name>
</gene>
<keyword evidence="2" id="KW-0479">Metal-binding</keyword>
<keyword evidence="4" id="KW-0862">Zinc</keyword>
<evidence type="ECO:0000256" key="5">
    <source>
        <dbReference type="PROSITE-ProRule" id="PRU00175"/>
    </source>
</evidence>
<evidence type="ECO:0000259" key="7">
    <source>
        <dbReference type="PROSITE" id="PS50089"/>
    </source>
</evidence>
<dbReference type="InterPro" id="IPR013083">
    <property type="entry name" value="Znf_RING/FYVE/PHD"/>
</dbReference>
<reference evidence="8 9" key="1">
    <citation type="submission" date="2012-05" db="EMBL/GenBank/DDBJ databases">
        <title>Recombination and specialization in a pathogen metapopulation.</title>
        <authorList>
            <person name="Gardiner A."/>
            <person name="Kemen E."/>
            <person name="Schultz-Larsen T."/>
            <person name="MacLean D."/>
            <person name="Van Oosterhout C."/>
            <person name="Jones J.D.G."/>
        </authorList>
    </citation>
    <scope>NUCLEOTIDE SEQUENCE [LARGE SCALE GENOMIC DNA]</scope>
    <source>
        <strain evidence="8 9">Ac Nc2</strain>
    </source>
</reference>
<dbReference type="OrthoDB" id="8062037at2759"/>
<feature type="region of interest" description="Disordered" evidence="6">
    <location>
        <begin position="1"/>
        <end position="73"/>
    </location>
</feature>
<dbReference type="GO" id="GO:0061630">
    <property type="term" value="F:ubiquitin protein ligase activity"/>
    <property type="evidence" value="ECO:0007669"/>
    <property type="project" value="TreeGrafter"/>
</dbReference>
<feature type="compositionally biased region" description="Basic and acidic residues" evidence="6">
    <location>
        <begin position="1"/>
        <end position="23"/>
    </location>
</feature>
<evidence type="ECO:0000313" key="9">
    <source>
        <dbReference type="Proteomes" id="UP000053237"/>
    </source>
</evidence>
<feature type="compositionally biased region" description="Polar residues" evidence="6">
    <location>
        <begin position="24"/>
        <end position="69"/>
    </location>
</feature>
<dbReference type="SMART" id="SM00184">
    <property type="entry name" value="RING"/>
    <property type="match status" value="1"/>
</dbReference>
<dbReference type="GO" id="GO:0016567">
    <property type="term" value="P:protein ubiquitination"/>
    <property type="evidence" value="ECO:0007669"/>
    <property type="project" value="TreeGrafter"/>
</dbReference>
<proteinExistence type="predicted"/>
<dbReference type="Pfam" id="PF13639">
    <property type="entry name" value="zf-RING_2"/>
    <property type="match status" value="1"/>
</dbReference>
<dbReference type="AlphaFoldDB" id="A0A024G705"/>
<accession>A0A024G705</accession>
<evidence type="ECO:0000256" key="6">
    <source>
        <dbReference type="SAM" id="MobiDB-lite"/>
    </source>
</evidence>
<keyword evidence="9" id="KW-1185">Reference proteome</keyword>
<name>A0A024G705_9STRA</name>
<dbReference type="FunFam" id="3.30.40.10:FF:000022">
    <property type="entry name" value="E3 ubiquitin-protein ligase RING1-like"/>
    <property type="match status" value="1"/>
</dbReference>